<dbReference type="STRING" id="1227492.C482_07034"/>
<proteinExistence type="predicted"/>
<keyword evidence="2" id="KW-1185">Reference proteome</keyword>
<dbReference type="Proteomes" id="UP000011693">
    <property type="component" value="Unassembled WGS sequence"/>
</dbReference>
<dbReference type="PATRIC" id="fig|1227492.4.peg.1366"/>
<comment type="caution">
    <text evidence="1">The sequence shown here is derived from an EMBL/GenBank/DDBJ whole genome shotgun (WGS) entry which is preliminary data.</text>
</comment>
<gene>
    <name evidence="1" type="ORF">C482_07034</name>
</gene>
<dbReference type="Gene3D" id="1.25.40.10">
    <property type="entry name" value="Tetratricopeptide repeat domain"/>
    <property type="match status" value="1"/>
</dbReference>
<evidence type="ECO:0000313" key="2">
    <source>
        <dbReference type="Proteomes" id="UP000011693"/>
    </source>
</evidence>
<evidence type="ECO:0008006" key="3">
    <source>
        <dbReference type="Google" id="ProtNLM"/>
    </source>
</evidence>
<evidence type="ECO:0000313" key="1">
    <source>
        <dbReference type="EMBL" id="ELZ01509.1"/>
    </source>
</evidence>
<protein>
    <recommendedName>
        <fullName evidence="3">Tetratricopeptide repeat protein</fullName>
    </recommendedName>
</protein>
<dbReference type="InterPro" id="IPR011990">
    <property type="entry name" value="TPR-like_helical_dom_sf"/>
</dbReference>
<name>M0AVV5_9EURY</name>
<organism evidence="1 2">
    <name type="scientific">Natrialba chahannaoensis JCM 10990</name>
    <dbReference type="NCBI Taxonomy" id="1227492"/>
    <lineage>
        <taxon>Archaea</taxon>
        <taxon>Methanobacteriati</taxon>
        <taxon>Methanobacteriota</taxon>
        <taxon>Stenosarchaea group</taxon>
        <taxon>Halobacteria</taxon>
        <taxon>Halobacteriales</taxon>
        <taxon>Natrialbaceae</taxon>
        <taxon>Natrialba</taxon>
    </lineage>
</organism>
<accession>M0AVV5</accession>
<sequence length="108" mass="11962">MQRPGGEATSLRNLGIVSERTGDIEVTRTHYTAAIETYQACNSVDSVVSTVMQIVVLCHQCGETAKAVQWCDYAFTVIEEADGSFDAEHQWFDTYAFRLNSEPMTSSS</sequence>
<dbReference type="AlphaFoldDB" id="M0AVV5"/>
<reference evidence="1 2" key="1">
    <citation type="journal article" date="2014" name="PLoS Genet.">
        <title>Phylogenetically driven sequencing of extremely halophilic archaea reveals strategies for static and dynamic osmo-response.</title>
        <authorList>
            <person name="Becker E.A."/>
            <person name="Seitzer P.M."/>
            <person name="Tritt A."/>
            <person name="Larsen D."/>
            <person name="Krusor M."/>
            <person name="Yao A.I."/>
            <person name="Wu D."/>
            <person name="Madern D."/>
            <person name="Eisen J.A."/>
            <person name="Darling A.E."/>
            <person name="Facciotti M.T."/>
        </authorList>
    </citation>
    <scope>NUCLEOTIDE SEQUENCE [LARGE SCALE GENOMIC DNA]</scope>
    <source>
        <strain evidence="1 2">JCM 10990</strain>
    </source>
</reference>
<dbReference type="EMBL" id="AOIN01000044">
    <property type="protein sequence ID" value="ELZ01509.1"/>
    <property type="molecule type" value="Genomic_DNA"/>
</dbReference>